<dbReference type="EMBL" id="PDNV01000021">
    <property type="protein sequence ID" value="PLC52028.1"/>
    <property type="molecule type" value="Genomic_DNA"/>
</dbReference>
<dbReference type="InterPro" id="IPR036390">
    <property type="entry name" value="WH_DNA-bd_sf"/>
</dbReference>
<keyword evidence="6" id="KW-1185">Reference proteome</keyword>
<dbReference type="PANTHER" id="PTHR44846:SF1">
    <property type="entry name" value="MANNOSYL-D-GLYCERATE TRANSPORT_METABOLISM SYSTEM REPRESSOR MNGR-RELATED"/>
    <property type="match status" value="1"/>
</dbReference>
<evidence type="ECO:0000259" key="4">
    <source>
        <dbReference type="PROSITE" id="PS50949"/>
    </source>
</evidence>
<dbReference type="PRINTS" id="PR00035">
    <property type="entry name" value="HTHGNTR"/>
</dbReference>
<name>A0A2N4UAK1_9BURK</name>
<feature type="domain" description="HTH gntR-type" evidence="4">
    <location>
        <begin position="48"/>
        <end position="116"/>
    </location>
</feature>
<sequence>MLARHVTLWIERPCHIAGPIRSRNREHLAGKGAIVVALDYMTKRDSGIPLYVRLADVLRHKIAEGVWPVGSCVPTLEELSSQHGLARTTVRRAIGNLIDEGLLKSARGRGTVVIDVPNLTKNQLHSTINEISSPTGDFQIKIISPAHPAIIPFEILAAHPDNEEYLLLKKVHIHKGNAFVLMHIYIVRSIFERFPFEAEKERKLAQLVYEYSPSKIKNIRQIITVEPADTVISSTLNYGFSAPVAKVIRHFVDARGRVVYCGVFWYRGDGFIMDMKLPGNWLAENQQAVAPDNKY</sequence>
<dbReference type="SMART" id="SM00345">
    <property type="entry name" value="HTH_GNTR"/>
    <property type="match status" value="1"/>
</dbReference>
<dbReference type="Pfam" id="PF07702">
    <property type="entry name" value="UTRA"/>
    <property type="match status" value="1"/>
</dbReference>
<dbReference type="SMART" id="SM00866">
    <property type="entry name" value="UTRA"/>
    <property type="match status" value="1"/>
</dbReference>
<dbReference type="SUPFAM" id="SSF46785">
    <property type="entry name" value="Winged helix' DNA-binding domain"/>
    <property type="match status" value="1"/>
</dbReference>
<dbReference type="GO" id="GO:0003700">
    <property type="term" value="F:DNA-binding transcription factor activity"/>
    <property type="evidence" value="ECO:0007669"/>
    <property type="project" value="InterPro"/>
</dbReference>
<dbReference type="InterPro" id="IPR011663">
    <property type="entry name" value="UTRA"/>
</dbReference>
<accession>A0A2N4UAK1</accession>
<proteinExistence type="predicted"/>
<evidence type="ECO:0000313" key="6">
    <source>
        <dbReference type="Proteomes" id="UP000234328"/>
    </source>
</evidence>
<dbReference type="CDD" id="cd07377">
    <property type="entry name" value="WHTH_GntR"/>
    <property type="match status" value="1"/>
</dbReference>
<dbReference type="AlphaFoldDB" id="A0A2N4UAK1"/>
<comment type="caution">
    <text evidence="5">The sequence shown here is derived from an EMBL/GenBank/DDBJ whole genome shotgun (WGS) entry which is preliminary data.</text>
</comment>
<evidence type="ECO:0000313" key="5">
    <source>
        <dbReference type="EMBL" id="PLC52028.1"/>
    </source>
</evidence>
<dbReference type="Gene3D" id="1.10.10.10">
    <property type="entry name" value="Winged helix-like DNA-binding domain superfamily/Winged helix DNA-binding domain"/>
    <property type="match status" value="1"/>
</dbReference>
<gene>
    <name evidence="5" type="ORF">CR155_20315</name>
</gene>
<reference evidence="5 6" key="1">
    <citation type="submission" date="2017-10" db="EMBL/GenBank/DDBJ databases">
        <title>Two draft genome sequences of Pusillimonas sp. strains isolated from a nitrate- and radionuclide-contaminated groundwater in Russia.</title>
        <authorList>
            <person name="Grouzdev D.S."/>
            <person name="Tourova T.P."/>
            <person name="Goeva M.A."/>
            <person name="Babich T.L."/>
            <person name="Sokolova D.S."/>
            <person name="Abdullin R."/>
            <person name="Poltaraus A.B."/>
            <person name="Toshchakov S.V."/>
            <person name="Nazina T.N."/>
        </authorList>
    </citation>
    <scope>NUCLEOTIDE SEQUENCE [LARGE SCALE GENOMIC DNA]</scope>
    <source>
        <strain evidence="5 6">JR1/69-2-13</strain>
    </source>
</reference>
<keyword evidence="3" id="KW-0804">Transcription</keyword>
<evidence type="ECO:0000256" key="1">
    <source>
        <dbReference type="ARBA" id="ARBA00023015"/>
    </source>
</evidence>
<dbReference type="PANTHER" id="PTHR44846">
    <property type="entry name" value="MANNOSYL-D-GLYCERATE TRANSPORT/METABOLISM SYSTEM REPRESSOR MNGR-RELATED"/>
    <property type="match status" value="1"/>
</dbReference>
<dbReference type="InterPro" id="IPR050679">
    <property type="entry name" value="Bact_HTH_transcr_reg"/>
</dbReference>
<dbReference type="InterPro" id="IPR000524">
    <property type="entry name" value="Tscrpt_reg_HTH_GntR"/>
</dbReference>
<dbReference type="GO" id="GO:0045892">
    <property type="term" value="P:negative regulation of DNA-templated transcription"/>
    <property type="evidence" value="ECO:0007669"/>
    <property type="project" value="TreeGrafter"/>
</dbReference>
<dbReference type="InterPro" id="IPR028978">
    <property type="entry name" value="Chorismate_lyase_/UTRA_dom_sf"/>
</dbReference>
<dbReference type="PROSITE" id="PS50949">
    <property type="entry name" value="HTH_GNTR"/>
    <property type="match status" value="1"/>
</dbReference>
<dbReference type="Proteomes" id="UP000234328">
    <property type="component" value="Unassembled WGS sequence"/>
</dbReference>
<dbReference type="SUPFAM" id="SSF64288">
    <property type="entry name" value="Chorismate lyase-like"/>
    <property type="match status" value="1"/>
</dbReference>
<keyword evidence="1" id="KW-0805">Transcription regulation</keyword>
<dbReference type="Pfam" id="PF00392">
    <property type="entry name" value="GntR"/>
    <property type="match status" value="1"/>
</dbReference>
<evidence type="ECO:0000256" key="3">
    <source>
        <dbReference type="ARBA" id="ARBA00023163"/>
    </source>
</evidence>
<dbReference type="GO" id="GO:0003677">
    <property type="term" value="F:DNA binding"/>
    <property type="evidence" value="ECO:0007669"/>
    <property type="project" value="UniProtKB-KW"/>
</dbReference>
<protein>
    <submittedName>
        <fullName evidence="5">GntR family transcriptional regulator</fullName>
    </submittedName>
</protein>
<evidence type="ECO:0000256" key="2">
    <source>
        <dbReference type="ARBA" id="ARBA00023125"/>
    </source>
</evidence>
<dbReference type="InterPro" id="IPR036388">
    <property type="entry name" value="WH-like_DNA-bd_sf"/>
</dbReference>
<dbReference type="Gene3D" id="3.40.1410.10">
    <property type="entry name" value="Chorismate lyase-like"/>
    <property type="match status" value="1"/>
</dbReference>
<organism evidence="5 6">
    <name type="scientific">Pollutimonas nitritireducens</name>
    <dbReference type="NCBI Taxonomy" id="2045209"/>
    <lineage>
        <taxon>Bacteria</taxon>
        <taxon>Pseudomonadati</taxon>
        <taxon>Pseudomonadota</taxon>
        <taxon>Betaproteobacteria</taxon>
        <taxon>Burkholderiales</taxon>
        <taxon>Alcaligenaceae</taxon>
        <taxon>Pollutimonas</taxon>
    </lineage>
</organism>
<keyword evidence="2" id="KW-0238">DNA-binding</keyword>